<dbReference type="Gene3D" id="2.70.170.10">
    <property type="entry name" value="Neurotransmitter-gated ion-channel ligand-binding domain"/>
    <property type="match status" value="1"/>
</dbReference>
<keyword evidence="6" id="KW-1185">Reference proteome</keyword>
<dbReference type="AlphaFoldDB" id="A0AAD4MSZ7"/>
<keyword evidence="3" id="KW-0732">Signal</keyword>
<feature type="chain" id="PRO_5041926737" evidence="3">
    <location>
        <begin position="20"/>
        <end position="528"/>
    </location>
</feature>
<name>A0AAD4MSZ7_9BILA</name>
<comment type="caution">
    <text evidence="5">The sequence shown here is derived from an EMBL/GenBank/DDBJ whole genome shotgun (WGS) entry which is preliminary data.</text>
</comment>
<feature type="domain" description="Neurotransmitter-gated ion-channel ligand-binding" evidence="4">
    <location>
        <begin position="129"/>
        <end position="267"/>
    </location>
</feature>
<evidence type="ECO:0000256" key="3">
    <source>
        <dbReference type="SAM" id="SignalP"/>
    </source>
</evidence>
<feature type="compositionally biased region" description="Low complexity" evidence="1">
    <location>
        <begin position="463"/>
        <end position="475"/>
    </location>
</feature>
<dbReference type="GO" id="GO:0005230">
    <property type="term" value="F:extracellular ligand-gated monoatomic ion channel activity"/>
    <property type="evidence" value="ECO:0007669"/>
    <property type="project" value="InterPro"/>
</dbReference>
<feature type="signal peptide" evidence="3">
    <location>
        <begin position="1"/>
        <end position="19"/>
    </location>
</feature>
<sequence>MKRIYLLTVTLLIIDQVRAPPPASGGGPGLPDPGNSPFHLSNAGAEGSLFGGGPLANIAINSLDPCKYFENITDVQQLNHHEYVAFEQCLYYFLANRAQHQAAGAFGAIHPIATLPPSYGGPRNGPKGGEIRVRVGQITIQHFQLNEFLKDLHIVGYLEMQWDDQRLSWDQSQFKVEKLQIHSANHIWMPILSSQAYETSLRNDDAMEVRRLESTSRGNVSAIVTFSLKTFCDDTDFRHFPDDVYKCCFLLEPHFNQELIEFTVDGQPVFTDPKYFRDYGWSMSGTIPTVNPDPNVIAQLNFCINLQRSSSAVKIEMGVPTWATAILFLFSPLFGPIRNQLYFKLFLLLIQLITLQLFSNRIAPHLGSASATPVIVAIHELAIVLNVISIIFSMVVWMFASLRRDLPPWGWLTRLTQIINKFIFVFNSPRQNAPIDHCCYFDPQNDIDSLQLEKTDPTSRTANGSSPVSPSNSGPITKFSGSNAGSALRNTGAGGRYQADWIAAFMAIHSLGVTFLSLIFIFGYLVIR</sequence>
<feature type="region of interest" description="Disordered" evidence="1">
    <location>
        <begin position="455"/>
        <end position="482"/>
    </location>
</feature>
<accession>A0AAD4MSZ7</accession>
<dbReference type="GO" id="GO:0004888">
    <property type="term" value="F:transmembrane signaling receptor activity"/>
    <property type="evidence" value="ECO:0007669"/>
    <property type="project" value="InterPro"/>
</dbReference>
<feature type="transmembrane region" description="Helical" evidence="2">
    <location>
        <begin position="501"/>
        <end position="527"/>
    </location>
</feature>
<dbReference type="InterPro" id="IPR036734">
    <property type="entry name" value="Neur_chan_lig-bd_sf"/>
</dbReference>
<dbReference type="EMBL" id="JAKKPZ010000136">
    <property type="protein sequence ID" value="KAI1700724.1"/>
    <property type="molecule type" value="Genomic_DNA"/>
</dbReference>
<evidence type="ECO:0000256" key="1">
    <source>
        <dbReference type="SAM" id="MobiDB-lite"/>
    </source>
</evidence>
<keyword evidence="2" id="KW-0472">Membrane</keyword>
<proteinExistence type="predicted"/>
<dbReference type="GO" id="GO:0016020">
    <property type="term" value="C:membrane"/>
    <property type="evidence" value="ECO:0007669"/>
    <property type="project" value="InterPro"/>
</dbReference>
<organism evidence="5 6">
    <name type="scientific">Ditylenchus destructor</name>
    <dbReference type="NCBI Taxonomy" id="166010"/>
    <lineage>
        <taxon>Eukaryota</taxon>
        <taxon>Metazoa</taxon>
        <taxon>Ecdysozoa</taxon>
        <taxon>Nematoda</taxon>
        <taxon>Chromadorea</taxon>
        <taxon>Rhabditida</taxon>
        <taxon>Tylenchina</taxon>
        <taxon>Tylenchomorpha</taxon>
        <taxon>Sphaerularioidea</taxon>
        <taxon>Anguinidae</taxon>
        <taxon>Anguininae</taxon>
        <taxon>Ditylenchus</taxon>
    </lineage>
</organism>
<keyword evidence="2" id="KW-0812">Transmembrane</keyword>
<reference evidence="5" key="1">
    <citation type="submission" date="2022-01" db="EMBL/GenBank/DDBJ databases">
        <title>Genome Sequence Resource for Two Populations of Ditylenchus destructor, the Migratory Endoparasitic Phytonematode.</title>
        <authorList>
            <person name="Zhang H."/>
            <person name="Lin R."/>
            <person name="Xie B."/>
        </authorList>
    </citation>
    <scope>NUCLEOTIDE SEQUENCE</scope>
    <source>
        <strain evidence="5">BazhouSP</strain>
    </source>
</reference>
<feature type="transmembrane region" description="Helical" evidence="2">
    <location>
        <begin position="317"/>
        <end position="334"/>
    </location>
</feature>
<evidence type="ECO:0000313" key="6">
    <source>
        <dbReference type="Proteomes" id="UP001201812"/>
    </source>
</evidence>
<protein>
    <submittedName>
        <fullName evidence="5">Neurotransmitter-gated ion-channel ligand binding domain-containing protein</fullName>
    </submittedName>
</protein>
<evidence type="ECO:0000256" key="2">
    <source>
        <dbReference type="SAM" id="Phobius"/>
    </source>
</evidence>
<dbReference type="SUPFAM" id="SSF63712">
    <property type="entry name" value="Nicotinic receptor ligand binding domain-like"/>
    <property type="match status" value="1"/>
</dbReference>
<keyword evidence="2" id="KW-1133">Transmembrane helix</keyword>
<dbReference type="Proteomes" id="UP001201812">
    <property type="component" value="Unassembled WGS sequence"/>
</dbReference>
<feature type="transmembrane region" description="Helical" evidence="2">
    <location>
        <begin position="341"/>
        <end position="358"/>
    </location>
</feature>
<dbReference type="InterPro" id="IPR006201">
    <property type="entry name" value="Neur_channel"/>
</dbReference>
<evidence type="ECO:0000259" key="4">
    <source>
        <dbReference type="Pfam" id="PF02931"/>
    </source>
</evidence>
<dbReference type="PANTHER" id="PTHR18945">
    <property type="entry name" value="NEUROTRANSMITTER GATED ION CHANNEL"/>
    <property type="match status" value="1"/>
</dbReference>
<evidence type="ECO:0000313" key="5">
    <source>
        <dbReference type="EMBL" id="KAI1700724.1"/>
    </source>
</evidence>
<dbReference type="FunFam" id="2.70.170.10:FF:000063">
    <property type="entry name" value="Ligand-Gated ion Channel"/>
    <property type="match status" value="1"/>
</dbReference>
<dbReference type="Pfam" id="PF02931">
    <property type="entry name" value="Neur_chan_LBD"/>
    <property type="match status" value="1"/>
</dbReference>
<dbReference type="InterPro" id="IPR006202">
    <property type="entry name" value="Neur_chan_lig-bd"/>
</dbReference>
<feature type="transmembrane region" description="Helical" evidence="2">
    <location>
        <begin position="378"/>
        <end position="400"/>
    </location>
</feature>
<gene>
    <name evidence="5" type="ORF">DdX_16533</name>
</gene>